<dbReference type="EMBL" id="SPRX01000075">
    <property type="protein sequence ID" value="TIC62204.1"/>
    <property type="molecule type" value="Genomic_DNA"/>
</dbReference>
<dbReference type="SUPFAM" id="SSF48371">
    <property type="entry name" value="ARM repeat"/>
    <property type="match status" value="1"/>
</dbReference>
<dbReference type="Proteomes" id="UP000310708">
    <property type="component" value="Unassembled WGS sequence"/>
</dbReference>
<name>A0A4T0LEI7_9BASI</name>
<feature type="compositionally biased region" description="Basic residues" evidence="4">
    <location>
        <begin position="995"/>
        <end position="1004"/>
    </location>
</feature>
<gene>
    <name evidence="7" type="ORF">E3Q01_04068</name>
</gene>
<feature type="domain" description="RRP12 N-terminal HEAT" evidence="6">
    <location>
        <begin position="13"/>
        <end position="183"/>
    </location>
</feature>
<sequence length="1254" mass="139274">MDAELLKIRPHINSKLENQRQPALLLAAIEETIKEQSESPSAVSYHSLLLSTLDEAVTNKKLDIAASALYLEAIVVKFVNKNILHNQYQILESLLNLLATYNSNTPALKSLLVVLEEYYTALDNQQLQLQSFKSSFNDLLQLTIDNRPKVRKLAQSTVINILTIDHPYLNSTTNWVIKSFDQLVKRNTPTEAGIHLCALVQALDSIWPIQTLPKLATSLLNTPHLGNSYLTSSSYHLLSHLLSNKQSHTTFEEDKLKSLVETIATSFPKPDDVLLLSPWLAILDAAISSYARHDPEAASLLILNVWPKVYGDYGLASTHTDVRKSAEKALCGIIRWGVTTDMIKNTVEKNGRVNLQPILDNILSSLTGIAHRQALPNVITVLVAMISKLRVRFNTPGSTAAEALVAPHLTTVAELRQMPNFEFREKTDDVFGMTLEVCGPSWVLSLLPLNLDPSKQAKGKDGRAYLLPIMRSRVSNTQLNFFVKELVPLSSSMFDASSKAQEQGKALEAKLYSTLMEQLWATFPAFCDLPIDLRDALTGDFAGMLSNVLYSQPVLRPSVLRGLRNLVEKNLTLCRSAGPVDEIRKTFNGLDQNEAKLNVEYLTTIAANLLSVLFDLFGTVNRDSRGMIGEVIADYLVIASEKDVSGTYKKLSKMLLETLPQHNVKMAKQAKSNKTFNSSADNTVAPHTTMDLLILLAPRLATKQAINAWEMGTSDQVLMSEDQAVQKKAYRLLNRLCESQKELFGDQKRIEKAISILTNTDNISGGVKRDRLELFSVLVKFIPTDKLHYIVSLVPEAVLGVKETNERARSAAFELLLALGRRMETGGKVERAKVGQDDDDDDEEMQTEMEVVDANINEYFTILSAGLAGSTPHFISATITSLARVLFEFRESIDKGLVDSLLGTLHIFVGSTNKEIVKAAIGLVKVTTTSLPSDIVFTHLESLIPSLLGWKNEHKNHFKVNVRHILERLVKKFGFENVEKFVPEADKKLITNIRKRTQRAKKGRAGKEDPIDPLDEDDDEKKTAKKGNDAFEDALYGSESEIEASDNEEENTKKGTSKRGKKQQEDTYIREDEGELVDLLDKSVVGRLSTYDPSKVKRKLPGQDAQKYKTDDVTGKLIIEDEDVAIDQNQDEGDKLAGEAYLENLEGEDGITMGKDGRVRFNKKRDRGQDVEMQEAGTGSDDDNSSKKKKKNRQGTVGVGKEFKSKRAGGDVTAKGGQQPYAYVPLNQTKKLNRGGQAPRLDVTGKKKGRSGKK</sequence>
<evidence type="ECO:0000256" key="4">
    <source>
        <dbReference type="SAM" id="MobiDB-lite"/>
    </source>
</evidence>
<evidence type="ECO:0000259" key="6">
    <source>
        <dbReference type="Pfam" id="PF25772"/>
    </source>
</evidence>
<dbReference type="Pfam" id="PF08161">
    <property type="entry name" value="RRP12_HEAT"/>
    <property type="match status" value="1"/>
</dbReference>
<dbReference type="InterPro" id="IPR011989">
    <property type="entry name" value="ARM-like"/>
</dbReference>
<accession>A0A4T0LEI7</accession>
<dbReference type="InterPro" id="IPR057860">
    <property type="entry name" value="HEAT_RRP12_N"/>
</dbReference>
<comment type="caution">
    <text evidence="7">The sequence shown here is derived from an EMBL/GenBank/DDBJ whole genome shotgun (WGS) entry which is preliminary data.</text>
</comment>
<evidence type="ECO:0000256" key="1">
    <source>
        <dbReference type="ARBA" id="ARBA00004123"/>
    </source>
</evidence>
<comment type="subcellular location">
    <subcellularLocation>
        <location evidence="1">Nucleus</location>
    </subcellularLocation>
</comment>
<keyword evidence="3" id="KW-0539">Nucleus</keyword>
<dbReference type="AlphaFoldDB" id="A0A4T0LEI7"/>
<organism evidence="7 8">
    <name type="scientific">Wallemia mellicola</name>
    <dbReference type="NCBI Taxonomy" id="1708541"/>
    <lineage>
        <taxon>Eukaryota</taxon>
        <taxon>Fungi</taxon>
        <taxon>Dikarya</taxon>
        <taxon>Basidiomycota</taxon>
        <taxon>Wallemiomycotina</taxon>
        <taxon>Wallemiomycetes</taxon>
        <taxon>Wallemiales</taxon>
        <taxon>Wallemiaceae</taxon>
        <taxon>Wallemia</taxon>
    </lineage>
</organism>
<feature type="compositionally biased region" description="Basic and acidic residues" evidence="4">
    <location>
        <begin position="1020"/>
        <end position="1029"/>
    </location>
</feature>
<reference evidence="7 8" key="1">
    <citation type="submission" date="2019-03" db="EMBL/GenBank/DDBJ databases">
        <title>Sequencing 25 genomes of Wallemia mellicola.</title>
        <authorList>
            <person name="Gostincar C."/>
        </authorList>
    </citation>
    <scope>NUCLEOTIDE SEQUENCE [LARGE SCALE GENOMIC DNA]</scope>
    <source>
        <strain evidence="7 8">EXF-757</strain>
    </source>
</reference>
<dbReference type="Gene3D" id="1.25.10.10">
    <property type="entry name" value="Leucine-rich Repeat Variant"/>
    <property type="match status" value="1"/>
</dbReference>
<feature type="region of interest" description="Disordered" evidence="4">
    <location>
        <begin position="1090"/>
        <end position="1109"/>
    </location>
</feature>
<dbReference type="InterPro" id="IPR016024">
    <property type="entry name" value="ARM-type_fold"/>
</dbReference>
<evidence type="ECO:0000313" key="7">
    <source>
        <dbReference type="EMBL" id="TIC62204.1"/>
    </source>
</evidence>
<dbReference type="Pfam" id="PF25772">
    <property type="entry name" value="HEAT_RRP12_N"/>
    <property type="match status" value="1"/>
</dbReference>
<feature type="region of interest" description="Disordered" evidence="4">
    <location>
        <begin position="995"/>
        <end position="1069"/>
    </location>
</feature>
<dbReference type="GO" id="GO:0005634">
    <property type="term" value="C:nucleus"/>
    <property type="evidence" value="ECO:0007669"/>
    <property type="project" value="UniProtKB-SubCell"/>
</dbReference>
<evidence type="ECO:0000313" key="8">
    <source>
        <dbReference type="Proteomes" id="UP000310708"/>
    </source>
</evidence>
<evidence type="ECO:0000259" key="5">
    <source>
        <dbReference type="Pfam" id="PF08161"/>
    </source>
</evidence>
<protein>
    <submittedName>
        <fullName evidence="7">NUC173-domain-containing protein</fullName>
    </submittedName>
</protein>
<feature type="domain" description="RRP12 HEAT" evidence="5">
    <location>
        <begin position="317"/>
        <end position="619"/>
    </location>
</feature>
<comment type="similarity">
    <text evidence="2">Belongs to the RRP12 family.</text>
</comment>
<dbReference type="InterPro" id="IPR012978">
    <property type="entry name" value="HEAT_RRP12"/>
</dbReference>
<dbReference type="InterPro" id="IPR052087">
    <property type="entry name" value="RRP12"/>
</dbReference>
<feature type="region of interest" description="Disordered" evidence="4">
    <location>
        <begin position="1146"/>
        <end position="1254"/>
    </location>
</feature>
<feature type="compositionally biased region" description="Acidic residues" evidence="4">
    <location>
        <begin position="1040"/>
        <end position="1049"/>
    </location>
</feature>
<evidence type="ECO:0000256" key="3">
    <source>
        <dbReference type="ARBA" id="ARBA00023242"/>
    </source>
</evidence>
<evidence type="ECO:0000256" key="2">
    <source>
        <dbReference type="ARBA" id="ARBA00007690"/>
    </source>
</evidence>
<dbReference type="PANTHER" id="PTHR48287:SF1">
    <property type="entry name" value="ARM REPEAT SUPERFAMILY PROTEIN"/>
    <property type="match status" value="1"/>
</dbReference>
<proteinExistence type="inferred from homology"/>
<dbReference type="PANTHER" id="PTHR48287">
    <property type="entry name" value="ARM REPEAT SUPERFAMILY PROTEIN"/>
    <property type="match status" value="1"/>
</dbReference>